<dbReference type="GO" id="GO:0015078">
    <property type="term" value="F:proton transmembrane transporter activity"/>
    <property type="evidence" value="ECO:0007669"/>
    <property type="project" value="InterPro"/>
</dbReference>
<evidence type="ECO:0000256" key="7">
    <source>
        <dbReference type="ARBA" id="ARBA00022781"/>
    </source>
</evidence>
<keyword evidence="8 13" id="KW-1133">Transmembrane helix</keyword>
<dbReference type="AlphaFoldDB" id="A0A385I1W6"/>
<evidence type="ECO:0000313" key="14">
    <source>
        <dbReference type="EMBL" id="AXY63901.1"/>
    </source>
</evidence>
<keyword evidence="6 12" id="KW-0812">Transmembrane</keyword>
<dbReference type="GeneID" id="38344550"/>
<evidence type="ECO:0000256" key="4">
    <source>
        <dbReference type="ARBA" id="ARBA00022448"/>
    </source>
</evidence>
<accession>A0A385I1W6</accession>
<dbReference type="EMBL" id="MH580272">
    <property type="protein sequence ID" value="AXY63901.1"/>
    <property type="molecule type" value="Genomic_DNA"/>
</dbReference>
<comment type="subunit">
    <text evidence="3">F-type ATPases have 2 components, CF(1) - the catalytic core - and CF(0) - the membrane proton channel.</text>
</comment>
<evidence type="ECO:0000256" key="11">
    <source>
        <dbReference type="ARBA" id="ARBA00023136"/>
    </source>
</evidence>
<evidence type="ECO:0000256" key="1">
    <source>
        <dbReference type="ARBA" id="ARBA00004304"/>
    </source>
</evidence>
<keyword evidence="5 12" id="KW-0138">CF(0)</keyword>
<keyword evidence="9 12" id="KW-0406">Ion transport</keyword>
<evidence type="ECO:0000256" key="8">
    <source>
        <dbReference type="ARBA" id="ARBA00022989"/>
    </source>
</evidence>
<geneLocation type="mitochondrion" evidence="14"/>
<organism evidence="14">
    <name type="scientific">Cacoplistes rogenhoferi</name>
    <dbReference type="NCBI Taxonomy" id="2316737"/>
    <lineage>
        <taxon>Eukaryota</taxon>
        <taxon>Metazoa</taxon>
        <taxon>Ecdysozoa</taxon>
        <taxon>Arthropoda</taxon>
        <taxon>Hexapoda</taxon>
        <taxon>Insecta</taxon>
        <taxon>Pterygota</taxon>
        <taxon>Neoptera</taxon>
        <taxon>Polyneoptera</taxon>
        <taxon>Orthoptera</taxon>
        <taxon>Ensifera</taxon>
        <taxon>Gryllidea</taxon>
        <taxon>Grylloidea</taxon>
        <taxon>Phalangopsidae</taxon>
        <taxon>Cachoplistinae</taxon>
        <taxon>Cacoplistes</taxon>
    </lineage>
</organism>
<comment type="subcellular location">
    <subcellularLocation>
        <location evidence="1 12">Mitochondrion membrane</location>
        <topology evidence="1 12">Single-pass membrane protein</topology>
    </subcellularLocation>
</comment>
<gene>
    <name evidence="14" type="primary">atp8</name>
</gene>
<feature type="transmembrane region" description="Helical" evidence="13">
    <location>
        <begin position="6"/>
        <end position="29"/>
    </location>
</feature>
<evidence type="ECO:0000256" key="3">
    <source>
        <dbReference type="ARBA" id="ARBA00011291"/>
    </source>
</evidence>
<evidence type="ECO:0000256" key="12">
    <source>
        <dbReference type="RuleBase" id="RU003661"/>
    </source>
</evidence>
<dbReference type="RefSeq" id="YP_009526698.1">
    <property type="nucleotide sequence ID" value="NC_039664.1"/>
</dbReference>
<dbReference type="GO" id="GO:0045259">
    <property type="term" value="C:proton-transporting ATP synthase complex"/>
    <property type="evidence" value="ECO:0007669"/>
    <property type="project" value="UniProtKB-KW"/>
</dbReference>
<proteinExistence type="inferred from homology"/>
<keyword evidence="10 12" id="KW-0496">Mitochondrion</keyword>
<evidence type="ECO:0000256" key="13">
    <source>
        <dbReference type="SAM" id="Phobius"/>
    </source>
</evidence>
<dbReference type="GO" id="GO:0015986">
    <property type="term" value="P:proton motive force-driven ATP synthesis"/>
    <property type="evidence" value="ECO:0007669"/>
    <property type="project" value="InterPro"/>
</dbReference>
<protein>
    <recommendedName>
        <fullName evidence="12">ATP synthase complex subunit 8</fullName>
    </recommendedName>
</protein>
<dbReference type="InterPro" id="IPR001421">
    <property type="entry name" value="ATP8_metazoa"/>
</dbReference>
<dbReference type="Pfam" id="PF00895">
    <property type="entry name" value="ATP-synt_8"/>
    <property type="match status" value="1"/>
</dbReference>
<keyword evidence="11 13" id="KW-0472">Membrane</keyword>
<evidence type="ECO:0000256" key="5">
    <source>
        <dbReference type="ARBA" id="ARBA00022547"/>
    </source>
</evidence>
<name>A0A385I1W6_9ORTH</name>
<comment type="similarity">
    <text evidence="2 12">Belongs to the ATPase protein 8 family.</text>
</comment>
<evidence type="ECO:0000256" key="2">
    <source>
        <dbReference type="ARBA" id="ARBA00008892"/>
    </source>
</evidence>
<keyword evidence="7 12" id="KW-0375">Hydrogen ion transport</keyword>
<evidence type="ECO:0000256" key="9">
    <source>
        <dbReference type="ARBA" id="ARBA00023065"/>
    </source>
</evidence>
<keyword evidence="4 12" id="KW-0813">Transport</keyword>
<sequence length="54" mass="6669">MPQMSPMNWTIMLFSFIMLYLLIMTLNYFQLPSQKMTSNQSNWKKNFNSINWKW</sequence>
<dbReference type="GO" id="GO:0031966">
    <property type="term" value="C:mitochondrial membrane"/>
    <property type="evidence" value="ECO:0007669"/>
    <property type="project" value="UniProtKB-SubCell"/>
</dbReference>
<evidence type="ECO:0000256" key="10">
    <source>
        <dbReference type="ARBA" id="ARBA00023128"/>
    </source>
</evidence>
<evidence type="ECO:0000256" key="6">
    <source>
        <dbReference type="ARBA" id="ARBA00022692"/>
    </source>
</evidence>
<reference evidence="14" key="1">
    <citation type="journal article" date="2018" name="Int. J. Biol. Macromol.">
        <title>Comparative analysis of mitochondrial genomes of the superfamily Grylloidea (Insecta, Orthoptera) reveals phylogenetic distribution of gene rearrangements.</title>
        <authorList>
            <person name="Ma C."/>
            <person name="Li J."/>
        </authorList>
    </citation>
    <scope>NUCLEOTIDE SEQUENCE</scope>
</reference>